<comment type="caution">
    <text evidence="1">The sequence shown here is derived from an EMBL/GenBank/DDBJ whole genome shotgun (WGS) entry which is preliminary data.</text>
</comment>
<reference evidence="1" key="2">
    <citation type="submission" date="2021-04" db="EMBL/GenBank/DDBJ databases">
        <authorList>
            <person name="Gilroy R."/>
        </authorList>
    </citation>
    <scope>NUCLEOTIDE SEQUENCE</scope>
    <source>
        <strain evidence="1">CHK179-7159</strain>
    </source>
</reference>
<protein>
    <submittedName>
        <fullName evidence="1">Uncharacterized protein</fullName>
    </submittedName>
</protein>
<sequence>MLRDRADEPRDALVLEEMTPESFERGCVERYRLRLSDLHPEPVWQRSISIRFLPCIGALARGRDGLWHPTAAGLLMFGKRRGDRAGISGLSAGISGD</sequence>
<organism evidence="1 2">
    <name type="scientific">Candidatus Eisenbergiella merdipullorum</name>
    <dbReference type="NCBI Taxonomy" id="2838553"/>
    <lineage>
        <taxon>Bacteria</taxon>
        <taxon>Bacillati</taxon>
        <taxon>Bacillota</taxon>
        <taxon>Clostridia</taxon>
        <taxon>Lachnospirales</taxon>
        <taxon>Lachnospiraceae</taxon>
        <taxon>Eisenbergiella</taxon>
    </lineage>
</organism>
<dbReference type="Proteomes" id="UP000886858">
    <property type="component" value="Unassembled WGS sequence"/>
</dbReference>
<evidence type="ECO:0000313" key="2">
    <source>
        <dbReference type="Proteomes" id="UP000886858"/>
    </source>
</evidence>
<name>A0A9D2IA02_9FIRM</name>
<accession>A0A9D2IA02</accession>
<evidence type="ECO:0000313" key="1">
    <source>
        <dbReference type="EMBL" id="HJA94324.1"/>
    </source>
</evidence>
<proteinExistence type="predicted"/>
<gene>
    <name evidence="1" type="ORF">H9717_14635</name>
</gene>
<reference evidence="1" key="1">
    <citation type="journal article" date="2021" name="PeerJ">
        <title>Extensive microbial diversity within the chicken gut microbiome revealed by metagenomics and culture.</title>
        <authorList>
            <person name="Gilroy R."/>
            <person name="Ravi A."/>
            <person name="Getino M."/>
            <person name="Pursley I."/>
            <person name="Horton D.L."/>
            <person name="Alikhan N.F."/>
            <person name="Baker D."/>
            <person name="Gharbi K."/>
            <person name="Hall N."/>
            <person name="Watson M."/>
            <person name="Adriaenssens E.M."/>
            <person name="Foster-Nyarko E."/>
            <person name="Jarju S."/>
            <person name="Secka A."/>
            <person name="Antonio M."/>
            <person name="Oren A."/>
            <person name="Chaudhuri R.R."/>
            <person name="La Ragione R."/>
            <person name="Hildebrand F."/>
            <person name="Pallen M.J."/>
        </authorList>
    </citation>
    <scope>NUCLEOTIDE SEQUENCE</scope>
    <source>
        <strain evidence="1">CHK179-7159</strain>
    </source>
</reference>
<dbReference type="EMBL" id="DWYY01000169">
    <property type="protein sequence ID" value="HJA94324.1"/>
    <property type="molecule type" value="Genomic_DNA"/>
</dbReference>
<dbReference type="AlphaFoldDB" id="A0A9D2IA02"/>